<evidence type="ECO:0000313" key="4">
    <source>
        <dbReference type="Proteomes" id="UP000813463"/>
    </source>
</evidence>
<dbReference type="PANTHER" id="PTHR46816:SF1">
    <property type="entry name" value="TETRATRICOPEPTIDE REPEAT (TPR)-LIKE SUPERFAMILY PROTEIN"/>
    <property type="match status" value="1"/>
</dbReference>
<dbReference type="GeneID" id="110779396"/>
<reference evidence="5" key="2">
    <citation type="submission" date="2025-08" db="UniProtKB">
        <authorList>
            <consortium name="RefSeq"/>
        </authorList>
    </citation>
    <scope>IDENTIFICATION</scope>
    <source>
        <tissue evidence="5">Leaf</tissue>
    </source>
</reference>
<feature type="repeat" description="TPR" evidence="1">
    <location>
        <begin position="297"/>
        <end position="330"/>
    </location>
</feature>
<keyword evidence="1" id="KW-0802">TPR repeat</keyword>
<evidence type="ECO:0000313" key="5">
    <source>
        <dbReference type="RefSeq" id="XP_021839602.1"/>
    </source>
</evidence>
<evidence type="ECO:0000256" key="3">
    <source>
        <dbReference type="SAM" id="MobiDB-lite"/>
    </source>
</evidence>
<dbReference type="RefSeq" id="XP_021839602.1">
    <property type="nucleotide sequence ID" value="XM_021983910.2"/>
</dbReference>
<proteinExistence type="predicted"/>
<accession>A0A9R0HZ26</accession>
<feature type="compositionally biased region" description="Low complexity" evidence="3">
    <location>
        <begin position="7"/>
        <end position="16"/>
    </location>
</feature>
<feature type="region of interest" description="Disordered" evidence="3">
    <location>
        <begin position="1"/>
        <end position="24"/>
    </location>
</feature>
<dbReference type="InterPro" id="IPR019734">
    <property type="entry name" value="TPR_rpt"/>
</dbReference>
<keyword evidence="2" id="KW-0175">Coiled coil</keyword>
<name>A0A9R0HZ26_SPIOL</name>
<dbReference type="Proteomes" id="UP000813463">
    <property type="component" value="Chromosome 5"/>
</dbReference>
<evidence type="ECO:0000256" key="2">
    <source>
        <dbReference type="SAM" id="Coils"/>
    </source>
</evidence>
<sequence>MVDQPFTTMSTTSSNSPPHLPSTEKKHWWLSTKKIVDKYVREARVMISTREQSEINSALSQLEAALFLSPKYEPALELKARCLLYLRRYKEVADMLQDYIPSYKMSDSDDSSGSSSDNSNSSSQTLSRERVKLLGSSSNSDLNSSGCDYSTSFKCFSVSDLKKKVLSGFYKNCDKEGQWRYSVLGQACCHLGLMEDALVLLQHGKRLASAAFRRESICWSDDSFAFTVSSATSDSLTESQPLTETESISHLIAHIKLLLRRRAAALAALDAGLFTEAIRHFSKILEGRRPAPQAFLAESYLHRASAYKSAGRTAESIADLNRALALEPTSTVALQSRAGLFEFIGCITDSVHDLEHVKLIYNSILRDRKPPGPVWKPRAVPYREIPGRLCSLGSKIQQLKQRIAMGETGNVDYFKLIGLRRGCSRSELDRAHLLLVLRHKPEKSMSFLDRCELADERDFDSVKDRARMSAVLLFRLVQKAYSNVLSTIVEEEAVEAERRKTTLALQQAQAQAEAQAEAQSQALALQNIEARKQMTEGNGPAIGIVPVYEPEVDVDQPDDRPDTGCDGKVESFPYQGVFCRDLAAVGSLLSQVGFNRPITVKYEALSGGVLV</sequence>
<dbReference type="OrthoDB" id="1903421at2759"/>
<dbReference type="InterPro" id="IPR036869">
    <property type="entry name" value="J_dom_sf"/>
</dbReference>
<dbReference type="KEGG" id="soe:110779396"/>
<gene>
    <name evidence="5" type="primary">LOC110779396</name>
</gene>
<feature type="coiled-coil region" evidence="2">
    <location>
        <begin position="491"/>
        <end position="531"/>
    </location>
</feature>
<dbReference type="Gene3D" id="1.25.40.10">
    <property type="entry name" value="Tetratricopeptide repeat domain"/>
    <property type="match status" value="1"/>
</dbReference>
<dbReference type="SMART" id="SM00028">
    <property type="entry name" value="TPR"/>
    <property type="match status" value="1"/>
</dbReference>
<dbReference type="SUPFAM" id="SSF46565">
    <property type="entry name" value="Chaperone J-domain"/>
    <property type="match status" value="1"/>
</dbReference>
<dbReference type="AlphaFoldDB" id="A0A9R0HZ26"/>
<organism evidence="4 5">
    <name type="scientific">Spinacia oleracea</name>
    <name type="common">Spinach</name>
    <dbReference type="NCBI Taxonomy" id="3562"/>
    <lineage>
        <taxon>Eukaryota</taxon>
        <taxon>Viridiplantae</taxon>
        <taxon>Streptophyta</taxon>
        <taxon>Embryophyta</taxon>
        <taxon>Tracheophyta</taxon>
        <taxon>Spermatophyta</taxon>
        <taxon>Magnoliopsida</taxon>
        <taxon>eudicotyledons</taxon>
        <taxon>Gunneridae</taxon>
        <taxon>Pentapetalae</taxon>
        <taxon>Caryophyllales</taxon>
        <taxon>Chenopodiaceae</taxon>
        <taxon>Chenopodioideae</taxon>
        <taxon>Anserineae</taxon>
        <taxon>Spinacia</taxon>
    </lineage>
</organism>
<reference evidence="4" key="1">
    <citation type="journal article" date="2021" name="Nat. Commun.">
        <title>Genomic analyses provide insights into spinach domestication and the genetic basis of agronomic traits.</title>
        <authorList>
            <person name="Cai X."/>
            <person name="Sun X."/>
            <person name="Xu C."/>
            <person name="Sun H."/>
            <person name="Wang X."/>
            <person name="Ge C."/>
            <person name="Zhang Z."/>
            <person name="Wang Q."/>
            <person name="Fei Z."/>
            <person name="Jiao C."/>
            <person name="Wang Q."/>
        </authorList>
    </citation>
    <scope>NUCLEOTIDE SEQUENCE [LARGE SCALE GENOMIC DNA]</scope>
    <source>
        <strain evidence="4">cv. Varoflay</strain>
    </source>
</reference>
<dbReference type="SUPFAM" id="SSF48452">
    <property type="entry name" value="TPR-like"/>
    <property type="match status" value="1"/>
</dbReference>
<keyword evidence="4" id="KW-1185">Reference proteome</keyword>
<dbReference type="PANTHER" id="PTHR46816">
    <property type="entry name" value="OS01G0273500 PROTEIN"/>
    <property type="match status" value="1"/>
</dbReference>
<protein>
    <recommendedName>
        <fullName evidence="6">J domain-containing protein</fullName>
    </recommendedName>
</protein>
<dbReference type="InterPro" id="IPR011990">
    <property type="entry name" value="TPR-like_helical_dom_sf"/>
</dbReference>
<evidence type="ECO:0008006" key="6">
    <source>
        <dbReference type="Google" id="ProtNLM"/>
    </source>
</evidence>
<evidence type="ECO:0000256" key="1">
    <source>
        <dbReference type="PROSITE-ProRule" id="PRU00339"/>
    </source>
</evidence>
<dbReference type="PROSITE" id="PS50005">
    <property type="entry name" value="TPR"/>
    <property type="match status" value="1"/>
</dbReference>